<dbReference type="EMBL" id="CM026426">
    <property type="protein sequence ID" value="KAG0572083.1"/>
    <property type="molecule type" value="Genomic_DNA"/>
</dbReference>
<feature type="region of interest" description="Disordered" evidence="1">
    <location>
        <begin position="45"/>
        <end position="125"/>
    </location>
</feature>
<organism evidence="2 3">
    <name type="scientific">Ceratodon purpureus</name>
    <name type="common">Fire moss</name>
    <name type="synonym">Dicranum purpureum</name>
    <dbReference type="NCBI Taxonomy" id="3225"/>
    <lineage>
        <taxon>Eukaryota</taxon>
        <taxon>Viridiplantae</taxon>
        <taxon>Streptophyta</taxon>
        <taxon>Embryophyta</taxon>
        <taxon>Bryophyta</taxon>
        <taxon>Bryophytina</taxon>
        <taxon>Bryopsida</taxon>
        <taxon>Dicranidae</taxon>
        <taxon>Pseudoditrichales</taxon>
        <taxon>Ditrichaceae</taxon>
        <taxon>Ceratodon</taxon>
    </lineage>
</organism>
<feature type="region of interest" description="Disordered" evidence="1">
    <location>
        <begin position="1"/>
        <end position="26"/>
    </location>
</feature>
<sequence>MRMESKKNMHARAALNQRRELRSEVSQRRELEILEQAEQERLRQFRSAQEREHHRTWRSRSRSDEVEGGIDQASGEGSAGAQEEDNPNGDEPKNDGCEVCDKFEENGGGESSGEEESLESNVVLT</sequence>
<evidence type="ECO:0000256" key="1">
    <source>
        <dbReference type="SAM" id="MobiDB-lite"/>
    </source>
</evidence>
<dbReference type="AlphaFoldDB" id="A0A8T0HN21"/>
<evidence type="ECO:0000313" key="3">
    <source>
        <dbReference type="Proteomes" id="UP000822688"/>
    </source>
</evidence>
<comment type="caution">
    <text evidence="2">The sequence shown here is derived from an EMBL/GenBank/DDBJ whole genome shotgun (WGS) entry which is preliminary data.</text>
</comment>
<proteinExistence type="predicted"/>
<feature type="compositionally biased region" description="Basic and acidic residues" evidence="1">
    <location>
        <begin position="17"/>
        <end position="26"/>
    </location>
</feature>
<keyword evidence="3" id="KW-1185">Reference proteome</keyword>
<reference evidence="2" key="1">
    <citation type="submission" date="2020-06" db="EMBL/GenBank/DDBJ databases">
        <title>WGS assembly of Ceratodon purpureus strain R40.</title>
        <authorList>
            <person name="Carey S.B."/>
            <person name="Jenkins J."/>
            <person name="Shu S."/>
            <person name="Lovell J.T."/>
            <person name="Sreedasyam A."/>
            <person name="Maumus F."/>
            <person name="Tiley G.P."/>
            <person name="Fernandez-Pozo N."/>
            <person name="Barry K."/>
            <person name="Chen C."/>
            <person name="Wang M."/>
            <person name="Lipzen A."/>
            <person name="Daum C."/>
            <person name="Saski C.A."/>
            <person name="Payton A.C."/>
            <person name="Mcbreen J.C."/>
            <person name="Conrad R.E."/>
            <person name="Kollar L.M."/>
            <person name="Olsson S."/>
            <person name="Huttunen S."/>
            <person name="Landis J.B."/>
            <person name="Wickett N.J."/>
            <person name="Johnson M.G."/>
            <person name="Rensing S.A."/>
            <person name="Grimwood J."/>
            <person name="Schmutz J."/>
            <person name="Mcdaniel S.F."/>
        </authorList>
    </citation>
    <scope>NUCLEOTIDE SEQUENCE</scope>
    <source>
        <strain evidence="2">R40</strain>
    </source>
</reference>
<protein>
    <submittedName>
        <fullName evidence="2">Uncharacterized protein</fullName>
    </submittedName>
</protein>
<name>A0A8T0HN21_CERPU</name>
<evidence type="ECO:0000313" key="2">
    <source>
        <dbReference type="EMBL" id="KAG0572083.1"/>
    </source>
</evidence>
<accession>A0A8T0HN21</accession>
<gene>
    <name evidence="2" type="ORF">KC19_VG066700</name>
</gene>
<feature type="compositionally biased region" description="Basic and acidic residues" evidence="1">
    <location>
        <begin position="90"/>
        <end position="105"/>
    </location>
</feature>
<dbReference type="Proteomes" id="UP000822688">
    <property type="component" value="Chromosome V"/>
</dbReference>